<evidence type="ECO:0000256" key="4">
    <source>
        <dbReference type="ARBA" id="ARBA00019403"/>
    </source>
</evidence>
<evidence type="ECO:0000256" key="9">
    <source>
        <dbReference type="ARBA" id="ARBA00023004"/>
    </source>
</evidence>
<dbReference type="SMART" id="SM00986">
    <property type="entry name" value="UDG"/>
    <property type="match status" value="1"/>
</dbReference>
<reference evidence="14 15" key="1">
    <citation type="submission" date="2019-02" db="EMBL/GenBank/DDBJ databases">
        <title>Deep-cultivation of Planctomycetes and their phenomic and genomic characterization uncovers novel biology.</title>
        <authorList>
            <person name="Wiegand S."/>
            <person name="Jogler M."/>
            <person name="Boedeker C."/>
            <person name="Pinto D."/>
            <person name="Vollmers J."/>
            <person name="Rivas-Marin E."/>
            <person name="Kohn T."/>
            <person name="Peeters S.H."/>
            <person name="Heuer A."/>
            <person name="Rast P."/>
            <person name="Oberbeckmann S."/>
            <person name="Bunk B."/>
            <person name="Jeske O."/>
            <person name="Meyerdierks A."/>
            <person name="Storesund J.E."/>
            <person name="Kallscheuer N."/>
            <person name="Luecker S."/>
            <person name="Lage O.M."/>
            <person name="Pohl T."/>
            <person name="Merkel B.J."/>
            <person name="Hornburger P."/>
            <person name="Mueller R.-W."/>
            <person name="Bruemmer F."/>
            <person name="Labrenz M."/>
            <person name="Spormann A.M."/>
            <person name="Op den Camp H."/>
            <person name="Overmann J."/>
            <person name="Amann R."/>
            <person name="Jetten M.S.M."/>
            <person name="Mascher T."/>
            <person name="Medema M.H."/>
            <person name="Devos D.P."/>
            <person name="Kaster A.-K."/>
            <person name="Ovreas L."/>
            <person name="Rohde M."/>
            <person name="Galperin M.Y."/>
            <person name="Jogler C."/>
        </authorList>
    </citation>
    <scope>NUCLEOTIDE SEQUENCE [LARGE SCALE GENOMIC DNA]</scope>
    <source>
        <strain evidence="14 15">Spa11</strain>
    </source>
</reference>
<keyword evidence="8" id="KW-0378">Hydrolase</keyword>
<sequence length="271" mass="29022">MDQPPSLPSPRALTQRLESLQAAGVTLLPRREGRVLEAPTATREAVPTAPLRVPPTTNVAGSPAPPAATSAPLVPPPPSPVPAASAAPTLEVLCSEVAGCTACPELAATRTQTVFGVGNPTARLCFMGEAPGADEDRLGEPFVGRAGQLLDKMIEACTLSRGEVYILNVLKCRPPGNRNPTPDEARNCRGYLQRQLELIDPEYICCLGAVAAQNFLQTDTPIGRLRGRVHEHAGRKVVCTYHPAYLLRNPSAKKYAWDDLKLLMRQLGVEL</sequence>
<dbReference type="Proteomes" id="UP000316426">
    <property type="component" value="Chromosome"/>
</dbReference>
<keyword evidence="15" id="KW-1185">Reference proteome</keyword>
<proteinExistence type="inferred from homology"/>
<dbReference type="InterPro" id="IPR036895">
    <property type="entry name" value="Uracil-DNA_glycosylase-like_sf"/>
</dbReference>
<evidence type="ECO:0000256" key="12">
    <source>
        <dbReference type="SAM" id="MobiDB-lite"/>
    </source>
</evidence>
<dbReference type="EC" id="3.2.2.27" evidence="3"/>
<dbReference type="AlphaFoldDB" id="A0A518K2W9"/>
<dbReference type="CDD" id="cd10030">
    <property type="entry name" value="UDG-F4_TTUDGA_SPO1dp_like"/>
    <property type="match status" value="1"/>
</dbReference>
<evidence type="ECO:0000256" key="10">
    <source>
        <dbReference type="ARBA" id="ARBA00023014"/>
    </source>
</evidence>
<evidence type="ECO:0000256" key="7">
    <source>
        <dbReference type="ARBA" id="ARBA00022763"/>
    </source>
</evidence>
<keyword evidence="6" id="KW-0479">Metal-binding</keyword>
<evidence type="ECO:0000256" key="2">
    <source>
        <dbReference type="ARBA" id="ARBA00006521"/>
    </source>
</evidence>
<feature type="domain" description="Uracil-DNA glycosylase-like" evidence="13">
    <location>
        <begin position="115"/>
        <end position="261"/>
    </location>
</feature>
<accession>A0A518K2W9</accession>
<keyword evidence="11" id="KW-0234">DNA repair</keyword>
<dbReference type="InterPro" id="IPR005273">
    <property type="entry name" value="Ura-DNA_glyco_family4"/>
</dbReference>
<comment type="similarity">
    <text evidence="2">Belongs to the uracil-DNA glycosylase (UDG) superfamily. Type 4 (UDGa) family.</text>
</comment>
<keyword evidence="7" id="KW-0227">DNA damage</keyword>
<comment type="catalytic activity">
    <reaction evidence="1">
        <text>Hydrolyzes single-stranded DNA or mismatched double-stranded DNA and polynucleotides, releasing free uracil.</text>
        <dbReference type="EC" id="3.2.2.27"/>
    </reaction>
</comment>
<evidence type="ECO:0000313" key="15">
    <source>
        <dbReference type="Proteomes" id="UP000316426"/>
    </source>
</evidence>
<keyword evidence="10" id="KW-0411">Iron-sulfur</keyword>
<dbReference type="GO" id="GO:0046872">
    <property type="term" value="F:metal ion binding"/>
    <property type="evidence" value="ECO:0007669"/>
    <property type="project" value="UniProtKB-KW"/>
</dbReference>
<dbReference type="NCBIfam" id="TIGR00758">
    <property type="entry name" value="UDG_fam4"/>
    <property type="match status" value="1"/>
</dbReference>
<dbReference type="PANTHER" id="PTHR33693">
    <property type="entry name" value="TYPE-5 URACIL-DNA GLYCOSYLASE"/>
    <property type="match status" value="1"/>
</dbReference>
<dbReference type="KEGG" id="bmei:Spa11_02980"/>
<evidence type="ECO:0000256" key="8">
    <source>
        <dbReference type="ARBA" id="ARBA00022801"/>
    </source>
</evidence>
<evidence type="ECO:0000256" key="5">
    <source>
        <dbReference type="ARBA" id="ARBA00022485"/>
    </source>
</evidence>
<dbReference type="RefSeq" id="WP_145105836.1">
    <property type="nucleotide sequence ID" value="NZ_CP036349.1"/>
</dbReference>
<dbReference type="GO" id="GO:0004844">
    <property type="term" value="F:uracil DNA N-glycosylase activity"/>
    <property type="evidence" value="ECO:0007669"/>
    <property type="project" value="UniProtKB-EC"/>
</dbReference>
<evidence type="ECO:0000256" key="3">
    <source>
        <dbReference type="ARBA" id="ARBA00012030"/>
    </source>
</evidence>
<evidence type="ECO:0000256" key="1">
    <source>
        <dbReference type="ARBA" id="ARBA00001400"/>
    </source>
</evidence>
<protein>
    <recommendedName>
        <fullName evidence="4">Type-4 uracil-DNA glycosylase</fullName>
        <ecNumber evidence="3">3.2.2.27</ecNumber>
    </recommendedName>
</protein>
<dbReference type="InterPro" id="IPR005122">
    <property type="entry name" value="Uracil-DNA_glycosylase-like"/>
</dbReference>
<evidence type="ECO:0000313" key="14">
    <source>
        <dbReference type="EMBL" id="QDV72127.1"/>
    </source>
</evidence>
<evidence type="ECO:0000256" key="6">
    <source>
        <dbReference type="ARBA" id="ARBA00022723"/>
    </source>
</evidence>
<keyword evidence="5" id="KW-0004">4Fe-4S</keyword>
<dbReference type="EMBL" id="CP036349">
    <property type="protein sequence ID" value="QDV72127.1"/>
    <property type="molecule type" value="Genomic_DNA"/>
</dbReference>
<feature type="region of interest" description="Disordered" evidence="12">
    <location>
        <begin position="31"/>
        <end position="76"/>
    </location>
</feature>
<dbReference type="GO" id="GO:0051539">
    <property type="term" value="F:4 iron, 4 sulfur cluster binding"/>
    <property type="evidence" value="ECO:0007669"/>
    <property type="project" value="UniProtKB-KW"/>
</dbReference>
<name>A0A518K2W9_9BACT</name>
<dbReference type="SUPFAM" id="SSF52141">
    <property type="entry name" value="Uracil-DNA glycosylase-like"/>
    <property type="match status" value="1"/>
</dbReference>
<evidence type="ECO:0000256" key="11">
    <source>
        <dbReference type="ARBA" id="ARBA00023204"/>
    </source>
</evidence>
<gene>
    <name evidence="14" type="ORF">Spa11_02980</name>
</gene>
<keyword evidence="9" id="KW-0408">Iron</keyword>
<dbReference type="GO" id="GO:0006281">
    <property type="term" value="P:DNA repair"/>
    <property type="evidence" value="ECO:0007669"/>
    <property type="project" value="UniProtKB-KW"/>
</dbReference>
<organism evidence="14 15">
    <name type="scientific">Botrimarina mediterranea</name>
    <dbReference type="NCBI Taxonomy" id="2528022"/>
    <lineage>
        <taxon>Bacteria</taxon>
        <taxon>Pseudomonadati</taxon>
        <taxon>Planctomycetota</taxon>
        <taxon>Planctomycetia</taxon>
        <taxon>Pirellulales</taxon>
        <taxon>Lacipirellulaceae</taxon>
        <taxon>Botrimarina</taxon>
    </lineage>
</organism>
<dbReference type="Gene3D" id="3.40.470.10">
    <property type="entry name" value="Uracil-DNA glycosylase-like domain"/>
    <property type="match status" value="1"/>
</dbReference>
<dbReference type="InterPro" id="IPR051536">
    <property type="entry name" value="UDG_Type-4/5"/>
</dbReference>
<dbReference type="Pfam" id="PF03167">
    <property type="entry name" value="UDG"/>
    <property type="match status" value="1"/>
</dbReference>
<evidence type="ECO:0000259" key="13">
    <source>
        <dbReference type="SMART" id="SM00986"/>
    </source>
</evidence>
<dbReference type="SMART" id="SM00987">
    <property type="entry name" value="UreE_C"/>
    <property type="match status" value="1"/>
</dbReference>
<dbReference type="PANTHER" id="PTHR33693:SF1">
    <property type="entry name" value="TYPE-4 URACIL-DNA GLYCOSYLASE"/>
    <property type="match status" value="1"/>
</dbReference>